<dbReference type="Pfam" id="PF04810">
    <property type="entry name" value="zf-Sec23_Sec24"/>
    <property type="match status" value="1"/>
</dbReference>
<dbReference type="SUPFAM" id="SSF82919">
    <property type="entry name" value="Zn-finger domain of Sec23/24"/>
    <property type="match status" value="1"/>
</dbReference>
<comment type="similarity">
    <text evidence="3">Belongs to the SEC23/SEC24 family. SEC24 subfamily.</text>
</comment>
<dbReference type="Pfam" id="PF04811">
    <property type="entry name" value="Sec23_trunk"/>
    <property type="match status" value="1"/>
</dbReference>
<evidence type="ECO:0000256" key="6">
    <source>
        <dbReference type="ARBA" id="ARBA00023329"/>
    </source>
</evidence>
<evidence type="ECO:0000259" key="10">
    <source>
        <dbReference type="Pfam" id="PF04811"/>
    </source>
</evidence>
<dbReference type="InterPro" id="IPR050550">
    <property type="entry name" value="SEC23_SEC24_subfamily"/>
</dbReference>
<dbReference type="Gene3D" id="1.20.120.730">
    <property type="entry name" value="Sec23/Sec24 helical domain"/>
    <property type="match status" value="1"/>
</dbReference>
<dbReference type="GO" id="GO:0005789">
    <property type="term" value="C:endoplasmic reticulum membrane"/>
    <property type="evidence" value="ECO:0007669"/>
    <property type="project" value="UniProtKB-SubCell"/>
</dbReference>
<evidence type="ECO:0000313" key="13">
    <source>
        <dbReference type="EMBL" id="KER32243.1"/>
    </source>
</evidence>
<dbReference type="SUPFAM" id="SSF81995">
    <property type="entry name" value="beta-sandwich domain of Sec23/24"/>
    <property type="match status" value="1"/>
</dbReference>
<dbReference type="PANTHER" id="PTHR13803">
    <property type="entry name" value="SEC24-RELATED PROTEIN"/>
    <property type="match status" value="1"/>
</dbReference>
<feature type="domain" description="Zinc finger Sec23/Sec24-type" evidence="9">
    <location>
        <begin position="308"/>
        <end position="346"/>
    </location>
</feature>
<dbReference type="Proteomes" id="UP000054324">
    <property type="component" value="Unassembled WGS sequence"/>
</dbReference>
<sequence>MFPPQYPSQPFPPHGGVAGSRPWELQTAPDGFHVQESANGRYFPHQYVDIVFNRHACRSGPPLPPVPPPIDKFAAMNLGHQVSPGQQQPLDQMSYGAPPYYQQENPSAFPQHPPTVPPSQTPYYPPPSGQAAHSTHYPPSMPPTMSPPMPPQPPGPNMAQQGAIEPPMPRYPQYPPSAALGNKSHPPGVQPQYLNGPPAAPTQPTKRISAEGLPSAVEVIESNRTQCSGPFFTSQRSVLPPLVTTDFSCRDEGNCNPRFIRSSLYAIPTTSDLMKTVGIPFTLTISPFASLHADDQPIVVSDMGEQGPVRCMRCRAYMNPFASFIDGGRRFQCSLCGGVTEVPVNYFAHLDHTGRRTDTYHRPELCLGSYELTATAEYCKNNELPLPPAFLFLLDVSQTSIRSGLVQLFCSQFIERILPKLPKDDNAPESASGIRVGFMTYDHQLHFYSLAPETACNGTTEGSIHHADVYVKPQMHIVADVEDVFVPTIEGFLVPPEASSISSLLSLIPVQFSSNSASSAPDAMLGPAIQAGLETLRAANRPGKLFVFHSNLPTAEAPGKLKNRDDRRLVGTEKEKSMLVPAGDFYTGLGQLCVEAGCSVDLFLFPNAYTDVATLAEIPRLTSGHLYKYNCFQADLQSEHFLCDLERAVSRPKAFNAVMRVRTSTGIRPVEFFGNFNLPNTTDIELACVDPDIAVTVEIRHDDKLQDKDVAFIQVACLFTSLSGQRRLRIHNLSLATTSSIPEIFRIAELDTHMNWLSKFAMRALCTRAHPHVVDDLTARTAHTLAAYRRHCSGGPGDVGASPGELVLPQNMKLYPLYVQCLMKSDAFMPADNISIDERALLMFYVNGMDVKQSNSYLYPRLFPVVSSRTWIGGRVWTHGARWAKWLEREFTGGSNPTSASRLPLFRLGQPGSIPALVPPSGGMAVRHQISATVERFFSWTHLTYLNRCPCIVHSEVTDNISIDERALLMFYVNGMDVKQSNSYLYPRLFPVVSSRSDEAQTVLPSPGAAVQREFTGGSNPTSASRLPLFRLGQPGSIPALVPPSGGMAVRHQISATVERFFSWTHVSSDAVQSGYHCSGRYTDRSLTIFLSELQKECYFGKLGLLVGETLRYQIHVHTLAPNFEGQLVYPPASIRCSYEWLQPDGAFLLDNGVNLFLWLGSNLPAEWIQNVFNVPSARQFEPERVYDLPRLETDVSRNLSYLIHRIHEEHGRHTRLLVVRPGDKLEACFKRFLVEDRHSGNSVSYVEYLCHIHKEVCGLLR</sequence>
<feature type="region of interest" description="Disordered" evidence="7">
    <location>
        <begin position="1"/>
        <end position="21"/>
    </location>
</feature>
<dbReference type="RefSeq" id="XP_009164005.1">
    <property type="nucleotide sequence ID" value="XM_009165741.1"/>
</dbReference>
<evidence type="ECO:0000256" key="3">
    <source>
        <dbReference type="ARBA" id="ARBA00008334"/>
    </source>
</evidence>
<evidence type="ECO:0000259" key="11">
    <source>
        <dbReference type="Pfam" id="PF04815"/>
    </source>
</evidence>
<feature type="domain" description="Sec23/Sec24 trunk" evidence="10">
    <location>
        <begin position="385"/>
        <end position="649"/>
    </location>
</feature>
<dbReference type="Gene3D" id="2.30.30.380">
    <property type="entry name" value="Zn-finger domain of Sec23/24"/>
    <property type="match status" value="1"/>
</dbReference>
<dbReference type="Pfam" id="PF00626">
    <property type="entry name" value="Gelsolin"/>
    <property type="match status" value="1"/>
</dbReference>
<dbReference type="CTD" id="20315863"/>
<evidence type="ECO:0000256" key="7">
    <source>
        <dbReference type="SAM" id="MobiDB-lite"/>
    </source>
</evidence>
<dbReference type="InterPro" id="IPR036465">
    <property type="entry name" value="vWFA_dom_sf"/>
</dbReference>
<dbReference type="AlphaFoldDB" id="A0A074ZXT7"/>
<dbReference type="Gene3D" id="3.40.50.410">
    <property type="entry name" value="von Willebrand factor, type A domain"/>
    <property type="match status" value="1"/>
</dbReference>
<keyword evidence="6" id="KW-0968">Cytoplasmic vesicle</keyword>
<dbReference type="GeneID" id="20315863"/>
<dbReference type="InterPro" id="IPR006900">
    <property type="entry name" value="Sec23/24_helical_dom"/>
</dbReference>
<gene>
    <name evidence="13" type="ORF">T265_01675</name>
</gene>
<dbReference type="EMBL" id="KL596636">
    <property type="protein sequence ID" value="KER32243.1"/>
    <property type="molecule type" value="Genomic_DNA"/>
</dbReference>
<proteinExistence type="inferred from homology"/>
<dbReference type="InterPro" id="IPR006896">
    <property type="entry name" value="Sec23/24_trunk_dom"/>
</dbReference>
<dbReference type="InterPro" id="IPR012990">
    <property type="entry name" value="Beta-sandwich_Sec23_24"/>
</dbReference>
<dbReference type="GO" id="GO:0000149">
    <property type="term" value="F:SNARE binding"/>
    <property type="evidence" value="ECO:0007669"/>
    <property type="project" value="TreeGrafter"/>
</dbReference>
<dbReference type="STRING" id="6198.A0A074ZXT7"/>
<dbReference type="GO" id="GO:0006886">
    <property type="term" value="P:intracellular protein transport"/>
    <property type="evidence" value="ECO:0007669"/>
    <property type="project" value="InterPro"/>
</dbReference>
<dbReference type="Pfam" id="PF08033">
    <property type="entry name" value="Sec23_BS"/>
    <property type="match status" value="1"/>
</dbReference>
<dbReference type="GO" id="GO:0008270">
    <property type="term" value="F:zinc ion binding"/>
    <property type="evidence" value="ECO:0007669"/>
    <property type="project" value="InterPro"/>
</dbReference>
<dbReference type="GO" id="GO:0070971">
    <property type="term" value="C:endoplasmic reticulum exit site"/>
    <property type="evidence" value="ECO:0007669"/>
    <property type="project" value="TreeGrafter"/>
</dbReference>
<dbReference type="KEGG" id="ovi:T265_01675"/>
<keyword evidence="5" id="KW-0653">Protein transport</keyword>
<dbReference type="GO" id="GO:0030127">
    <property type="term" value="C:COPII vesicle coat"/>
    <property type="evidence" value="ECO:0007669"/>
    <property type="project" value="InterPro"/>
</dbReference>
<feature type="domain" description="Sec23/Sec24 beta-sandwich" evidence="12">
    <location>
        <begin position="654"/>
        <end position="738"/>
    </location>
</feature>
<dbReference type="Pfam" id="PF04815">
    <property type="entry name" value="Sec23_helical"/>
    <property type="match status" value="1"/>
</dbReference>
<evidence type="ECO:0008006" key="15">
    <source>
        <dbReference type="Google" id="ProtNLM"/>
    </source>
</evidence>
<dbReference type="InterPro" id="IPR006895">
    <property type="entry name" value="Znf_Sec23_Sec24"/>
</dbReference>
<dbReference type="Gene3D" id="3.40.20.10">
    <property type="entry name" value="Severin"/>
    <property type="match status" value="1"/>
</dbReference>
<dbReference type="InterPro" id="IPR007123">
    <property type="entry name" value="Gelsolin-like_dom"/>
</dbReference>
<dbReference type="SUPFAM" id="SSF53300">
    <property type="entry name" value="vWA-like"/>
    <property type="match status" value="1"/>
</dbReference>
<dbReference type="InterPro" id="IPR036180">
    <property type="entry name" value="Gelsolin-like_dom_sf"/>
</dbReference>
<feature type="region of interest" description="Disordered" evidence="7">
    <location>
        <begin position="81"/>
        <end position="206"/>
    </location>
</feature>
<feature type="compositionally biased region" description="Pro residues" evidence="7">
    <location>
        <begin position="1"/>
        <end position="13"/>
    </location>
</feature>
<feature type="compositionally biased region" description="Pro residues" evidence="7">
    <location>
        <begin position="111"/>
        <end position="128"/>
    </location>
</feature>
<organism evidence="13 14">
    <name type="scientific">Opisthorchis viverrini</name>
    <name type="common">Southeast Asian liver fluke</name>
    <dbReference type="NCBI Taxonomy" id="6198"/>
    <lineage>
        <taxon>Eukaryota</taxon>
        <taxon>Metazoa</taxon>
        <taxon>Spiralia</taxon>
        <taxon>Lophotrochozoa</taxon>
        <taxon>Platyhelminthes</taxon>
        <taxon>Trematoda</taxon>
        <taxon>Digenea</taxon>
        <taxon>Opisthorchiida</taxon>
        <taxon>Opisthorchiata</taxon>
        <taxon>Opisthorchiidae</taxon>
        <taxon>Opisthorchis</taxon>
    </lineage>
</organism>
<accession>A0A074ZXT7</accession>
<keyword evidence="4" id="KW-0813">Transport</keyword>
<evidence type="ECO:0000313" key="14">
    <source>
        <dbReference type="Proteomes" id="UP000054324"/>
    </source>
</evidence>
<evidence type="ECO:0000259" key="9">
    <source>
        <dbReference type="Pfam" id="PF04810"/>
    </source>
</evidence>
<evidence type="ECO:0000259" key="12">
    <source>
        <dbReference type="Pfam" id="PF08033"/>
    </source>
</evidence>
<evidence type="ECO:0000256" key="1">
    <source>
        <dbReference type="ARBA" id="ARBA00004299"/>
    </source>
</evidence>
<evidence type="ECO:0000256" key="2">
    <source>
        <dbReference type="ARBA" id="ARBA00004397"/>
    </source>
</evidence>
<feature type="compositionally biased region" description="Pro residues" evidence="7">
    <location>
        <begin position="166"/>
        <end position="175"/>
    </location>
</feature>
<dbReference type="GO" id="GO:0090110">
    <property type="term" value="P:COPII-coated vesicle cargo loading"/>
    <property type="evidence" value="ECO:0007669"/>
    <property type="project" value="TreeGrafter"/>
</dbReference>
<dbReference type="Gene3D" id="2.60.40.1670">
    <property type="entry name" value="beta-sandwich domain of Sec23/24"/>
    <property type="match status" value="1"/>
</dbReference>
<evidence type="ECO:0000256" key="5">
    <source>
        <dbReference type="ARBA" id="ARBA00022927"/>
    </source>
</evidence>
<dbReference type="InterPro" id="IPR029006">
    <property type="entry name" value="ADF-H/Gelsolin-like_dom_sf"/>
</dbReference>
<dbReference type="OrthoDB" id="49016at2759"/>
<dbReference type="SUPFAM" id="SSF81811">
    <property type="entry name" value="Helical domain of Sec23/24"/>
    <property type="match status" value="1"/>
</dbReference>
<dbReference type="InterPro" id="IPR036175">
    <property type="entry name" value="Sec23/24_helical_dom_sf"/>
</dbReference>
<feature type="domain" description="Gelsolin-like" evidence="8">
    <location>
        <begin position="1132"/>
        <end position="1194"/>
    </location>
</feature>
<evidence type="ECO:0000259" key="8">
    <source>
        <dbReference type="Pfam" id="PF00626"/>
    </source>
</evidence>
<reference evidence="13 14" key="1">
    <citation type="submission" date="2013-11" db="EMBL/GenBank/DDBJ databases">
        <title>Opisthorchis viverrini - life in the bile duct.</title>
        <authorList>
            <person name="Young N.D."/>
            <person name="Nagarajan N."/>
            <person name="Lin S.J."/>
            <person name="Korhonen P.K."/>
            <person name="Jex A.R."/>
            <person name="Hall R.S."/>
            <person name="Safavi-Hemami H."/>
            <person name="Kaewkong W."/>
            <person name="Bertrand D."/>
            <person name="Gao S."/>
            <person name="Seet Q."/>
            <person name="Wongkham S."/>
            <person name="Teh B.T."/>
            <person name="Wongkham C."/>
            <person name="Intapan P.M."/>
            <person name="Maleewong W."/>
            <person name="Yang X."/>
            <person name="Hu M."/>
            <person name="Wang Z."/>
            <person name="Hofmann A."/>
            <person name="Sternberg P.W."/>
            <person name="Tan P."/>
            <person name="Wang J."/>
            <person name="Gasser R.B."/>
        </authorList>
    </citation>
    <scope>NUCLEOTIDE SEQUENCE [LARGE SCALE GENOMIC DNA]</scope>
</reference>
<evidence type="ECO:0000256" key="4">
    <source>
        <dbReference type="ARBA" id="ARBA00022448"/>
    </source>
</evidence>
<dbReference type="SUPFAM" id="SSF82754">
    <property type="entry name" value="C-terminal, gelsolin-like domain of Sec23/24"/>
    <property type="match status" value="1"/>
</dbReference>
<name>A0A074ZXT7_OPIVI</name>
<comment type="subcellular location">
    <subcellularLocation>
        <location evidence="1">Cytoplasmic vesicle</location>
        <location evidence="1">COPII-coated vesicle membrane</location>
        <topology evidence="1">Peripheral membrane protein</topology>
        <orientation evidence="1">Cytoplasmic side</orientation>
    </subcellularLocation>
    <subcellularLocation>
        <location evidence="2">Endoplasmic reticulum membrane</location>
        <topology evidence="2">Peripheral membrane protein</topology>
        <orientation evidence="2">Cytoplasmic side</orientation>
    </subcellularLocation>
</comment>
<dbReference type="PANTHER" id="PTHR13803:SF4">
    <property type="entry name" value="SECRETORY 24CD, ISOFORM C"/>
    <property type="match status" value="1"/>
</dbReference>
<protein>
    <recommendedName>
        <fullName evidence="15">Sec23/Sec24 trunk domain protein</fullName>
    </recommendedName>
</protein>
<dbReference type="InterPro" id="IPR036174">
    <property type="entry name" value="Znf_Sec23_Sec24_sf"/>
</dbReference>
<feature type="compositionally biased region" description="Pro residues" evidence="7">
    <location>
        <begin position="139"/>
        <end position="156"/>
    </location>
</feature>
<feature type="domain" description="Sec23/Sec24 helical" evidence="11">
    <location>
        <begin position="751"/>
        <end position="854"/>
    </location>
</feature>
<keyword evidence="14" id="KW-1185">Reference proteome</keyword>